<dbReference type="Proteomes" id="UP001319827">
    <property type="component" value="Chromosome"/>
</dbReference>
<dbReference type="InterPro" id="IPR005019">
    <property type="entry name" value="Adenine_glyco"/>
</dbReference>
<reference evidence="1 2" key="1">
    <citation type="journal article" date="2016" name="C (Basel)">
        <title>Selective Growth of and Electricity Production by Marine Exoelectrogenic Bacteria in Self-Aggregated Hydrogel of Microbially Reduced Graphene Oxide.</title>
        <authorList>
            <person name="Yoshida N."/>
            <person name="Goto Y."/>
            <person name="Miyata Y."/>
        </authorList>
    </citation>
    <scope>NUCLEOTIDE SEQUENCE [LARGE SCALE GENOMIC DNA]</scope>
    <source>
        <strain evidence="1 2">NIT-T3</strain>
    </source>
</reference>
<dbReference type="Pfam" id="PF03352">
    <property type="entry name" value="Adenine_glyco"/>
    <property type="match status" value="1"/>
</dbReference>
<organism evidence="1 2">
    <name type="scientific">Desulfuromonas versatilis</name>
    <dbReference type="NCBI Taxonomy" id="2802975"/>
    <lineage>
        <taxon>Bacteria</taxon>
        <taxon>Pseudomonadati</taxon>
        <taxon>Thermodesulfobacteriota</taxon>
        <taxon>Desulfuromonadia</taxon>
        <taxon>Desulfuromonadales</taxon>
        <taxon>Desulfuromonadaceae</taxon>
        <taxon>Desulfuromonas</taxon>
    </lineage>
</organism>
<evidence type="ECO:0000313" key="1">
    <source>
        <dbReference type="EMBL" id="BCR03849.1"/>
    </source>
</evidence>
<sequence>MTDLCRCPWVDPSKPDYLAYHDQEWGVPVHDDRLQFEFLLLEGAQAGLSWYTVLRKRQNYREAFDGFDAEKIARYDQAKIEALLQNPGIIRNRAKIQAAVLNARGYLAIREQFGSFDAYLWGFVDGRPIVNELRTLADYAATSRQSDLMSRDLKQRGFKFVGSTIVYAHMQAVGMVNDHTLGCFRRREIIDGYGEAAGG</sequence>
<dbReference type="EMBL" id="AP024355">
    <property type="protein sequence ID" value="BCR03849.1"/>
    <property type="molecule type" value="Genomic_DNA"/>
</dbReference>
<dbReference type="SUPFAM" id="SSF48150">
    <property type="entry name" value="DNA-glycosylase"/>
    <property type="match status" value="1"/>
</dbReference>
<reference evidence="1 2" key="2">
    <citation type="journal article" date="2021" name="Int. J. Syst. Evol. Microbiol.">
        <title>Isolation and Polyphasic Characterization of Desulfuromonas versatilis sp. Nov., an Electrogenic Bacteria Capable of Versatile Metabolism Isolated from a Graphene Oxide-Reducing Enrichment Culture.</title>
        <authorList>
            <person name="Xie L."/>
            <person name="Yoshida N."/>
            <person name="Ishii S."/>
            <person name="Meng L."/>
        </authorList>
    </citation>
    <scope>NUCLEOTIDE SEQUENCE [LARGE SCALE GENOMIC DNA]</scope>
    <source>
        <strain evidence="1 2">NIT-T3</strain>
    </source>
</reference>
<dbReference type="PANTHER" id="PTHR30037:SF4">
    <property type="entry name" value="DNA-3-METHYLADENINE GLYCOSYLASE I"/>
    <property type="match status" value="1"/>
</dbReference>
<dbReference type="InterPro" id="IPR052891">
    <property type="entry name" value="DNA-3mA_glycosylase"/>
</dbReference>
<protein>
    <submittedName>
        <fullName evidence="1">DNA-3-methyladenine glycosylase</fullName>
    </submittedName>
</protein>
<keyword evidence="2" id="KW-1185">Reference proteome</keyword>
<evidence type="ECO:0000313" key="2">
    <source>
        <dbReference type="Proteomes" id="UP001319827"/>
    </source>
</evidence>
<dbReference type="Gene3D" id="1.10.340.30">
    <property type="entry name" value="Hypothetical protein, domain 2"/>
    <property type="match status" value="1"/>
</dbReference>
<proteinExistence type="predicted"/>
<dbReference type="RefSeq" id="WP_221251290.1">
    <property type="nucleotide sequence ID" value="NZ_AP024355.1"/>
</dbReference>
<dbReference type="PANTHER" id="PTHR30037">
    <property type="entry name" value="DNA-3-METHYLADENINE GLYCOSYLASE 1"/>
    <property type="match status" value="1"/>
</dbReference>
<dbReference type="InterPro" id="IPR011257">
    <property type="entry name" value="DNA_glycosylase"/>
</dbReference>
<accession>A0ABN6DWG5</accession>
<name>A0ABN6DWG5_9BACT</name>
<gene>
    <name evidence="1" type="primary">tag</name>
    <name evidence="1" type="ORF">DESUT3_09180</name>
</gene>